<dbReference type="EMBL" id="BSYR01000014">
    <property type="protein sequence ID" value="GMI78058.1"/>
    <property type="molecule type" value="Genomic_DNA"/>
</dbReference>
<dbReference type="InterPro" id="IPR005135">
    <property type="entry name" value="Endo/exonuclease/phosphatase"/>
</dbReference>
<dbReference type="Gene3D" id="3.60.10.10">
    <property type="entry name" value="Endonuclease/exonuclease/phosphatase"/>
    <property type="match status" value="1"/>
</dbReference>
<keyword evidence="1" id="KW-0175">Coiled coil</keyword>
<proteinExistence type="predicted"/>
<accession>A0A9W7HIF5</accession>
<dbReference type="GO" id="GO:0003824">
    <property type="term" value="F:catalytic activity"/>
    <property type="evidence" value="ECO:0007669"/>
    <property type="project" value="InterPro"/>
</dbReference>
<feature type="coiled-coil region" evidence="1">
    <location>
        <begin position="293"/>
        <end position="320"/>
    </location>
</feature>
<dbReference type="OrthoDB" id="952894at2759"/>
<dbReference type="Pfam" id="PF03372">
    <property type="entry name" value="Exo_endo_phos"/>
    <property type="match status" value="1"/>
</dbReference>
<sequence length="323" mass="37164">MTSHIAIYWNVRGMGSRVKRDAIRRVIERTKPCVIFFQESKKEKVDASLITQLCGRQNDYSFHFSASNGASGGLITCWEETFFECESSTTSSRYISLTGKLRNSNLKCQLINVYAANNHSERRLMWEELKREINNLNLPTIIGGDFNVVKTPKEKLGAQIHRKEMNEFEEFIEDIKVVDLPLSGGSFTWCSRREDPSFCRLDRFLVSTEILQEWPDIVQRLMSNRISDHHPITLQRNYLNVGPKPFRWFESWSDEFGYDETVAKAVSSAAGKGIVQVLTACKLQSRNWYQSRKKASQASSASLEKKVADLEKKFARDKLQRPS</sequence>
<comment type="caution">
    <text evidence="3">The sequence shown here is derived from an EMBL/GenBank/DDBJ whole genome shotgun (WGS) entry which is preliminary data.</text>
</comment>
<dbReference type="AlphaFoldDB" id="A0A9W7HIF5"/>
<organism evidence="3 4">
    <name type="scientific">Hibiscus trionum</name>
    <name type="common">Flower of an hour</name>
    <dbReference type="NCBI Taxonomy" id="183268"/>
    <lineage>
        <taxon>Eukaryota</taxon>
        <taxon>Viridiplantae</taxon>
        <taxon>Streptophyta</taxon>
        <taxon>Embryophyta</taxon>
        <taxon>Tracheophyta</taxon>
        <taxon>Spermatophyta</taxon>
        <taxon>Magnoliopsida</taxon>
        <taxon>eudicotyledons</taxon>
        <taxon>Gunneridae</taxon>
        <taxon>Pentapetalae</taxon>
        <taxon>rosids</taxon>
        <taxon>malvids</taxon>
        <taxon>Malvales</taxon>
        <taxon>Malvaceae</taxon>
        <taxon>Malvoideae</taxon>
        <taxon>Hibiscus</taxon>
    </lineage>
</organism>
<evidence type="ECO:0000256" key="1">
    <source>
        <dbReference type="SAM" id="Coils"/>
    </source>
</evidence>
<name>A0A9W7HIF5_HIBTR</name>
<protein>
    <recommendedName>
        <fullName evidence="2">Endonuclease/exonuclease/phosphatase domain-containing protein</fullName>
    </recommendedName>
</protein>
<dbReference type="PANTHER" id="PTHR33710:SF64">
    <property type="entry name" value="ENDONUCLEASE_EXONUCLEASE_PHOSPHATASE DOMAIN-CONTAINING PROTEIN"/>
    <property type="match status" value="1"/>
</dbReference>
<feature type="domain" description="Endonuclease/exonuclease/phosphatase" evidence="2">
    <location>
        <begin position="8"/>
        <end position="229"/>
    </location>
</feature>
<evidence type="ECO:0000313" key="4">
    <source>
        <dbReference type="Proteomes" id="UP001165190"/>
    </source>
</evidence>
<reference evidence="3" key="1">
    <citation type="submission" date="2023-05" db="EMBL/GenBank/DDBJ databases">
        <title>Genome and transcriptome analyses reveal genes involved in the formation of fine ridges on petal epidermal cells in Hibiscus trionum.</title>
        <authorList>
            <person name="Koshimizu S."/>
            <person name="Masuda S."/>
            <person name="Ishii T."/>
            <person name="Shirasu K."/>
            <person name="Hoshino A."/>
            <person name="Arita M."/>
        </authorList>
    </citation>
    <scope>NUCLEOTIDE SEQUENCE</scope>
    <source>
        <strain evidence="3">Hamamatsu line</strain>
    </source>
</reference>
<gene>
    <name evidence="3" type="ORF">HRI_001475100</name>
</gene>
<dbReference type="InterPro" id="IPR036691">
    <property type="entry name" value="Endo/exonu/phosph_ase_sf"/>
</dbReference>
<dbReference type="PANTHER" id="PTHR33710">
    <property type="entry name" value="BNAC02G09200D PROTEIN"/>
    <property type="match status" value="1"/>
</dbReference>
<dbReference type="SUPFAM" id="SSF56219">
    <property type="entry name" value="DNase I-like"/>
    <property type="match status" value="1"/>
</dbReference>
<dbReference type="Proteomes" id="UP001165190">
    <property type="component" value="Unassembled WGS sequence"/>
</dbReference>
<evidence type="ECO:0000259" key="2">
    <source>
        <dbReference type="Pfam" id="PF03372"/>
    </source>
</evidence>
<evidence type="ECO:0000313" key="3">
    <source>
        <dbReference type="EMBL" id="GMI78058.1"/>
    </source>
</evidence>
<keyword evidence="4" id="KW-1185">Reference proteome</keyword>